<dbReference type="AlphaFoldDB" id="A0AAV5F028"/>
<dbReference type="Pfam" id="PF23569">
    <property type="entry name" value="NBD_SMAX1"/>
    <property type="match status" value="1"/>
</dbReference>
<proteinExistence type="inferred from homology"/>
<dbReference type="Gene3D" id="3.40.50.300">
    <property type="entry name" value="P-loop containing nucleotide triphosphate hydrolases"/>
    <property type="match status" value="1"/>
</dbReference>
<dbReference type="PANTHER" id="PTHR43572">
    <property type="entry name" value="CHAPERONE PROTEIN CLPD, CHLOROPLASTIC"/>
    <property type="match status" value="1"/>
</dbReference>
<evidence type="ECO:0000256" key="1">
    <source>
        <dbReference type="ARBA" id="ARBA00008675"/>
    </source>
</evidence>
<organism evidence="6 7">
    <name type="scientific">Eleusine coracana subsp. coracana</name>
    <dbReference type="NCBI Taxonomy" id="191504"/>
    <lineage>
        <taxon>Eukaryota</taxon>
        <taxon>Viridiplantae</taxon>
        <taxon>Streptophyta</taxon>
        <taxon>Embryophyta</taxon>
        <taxon>Tracheophyta</taxon>
        <taxon>Spermatophyta</taxon>
        <taxon>Magnoliopsida</taxon>
        <taxon>Liliopsida</taxon>
        <taxon>Poales</taxon>
        <taxon>Poaceae</taxon>
        <taxon>PACMAD clade</taxon>
        <taxon>Chloridoideae</taxon>
        <taxon>Cynodonteae</taxon>
        <taxon>Eleusininae</taxon>
        <taxon>Eleusine</taxon>
    </lineage>
</organism>
<feature type="domain" description="Clp R" evidence="5">
    <location>
        <begin position="8"/>
        <end position="163"/>
    </location>
</feature>
<evidence type="ECO:0000256" key="2">
    <source>
        <dbReference type="ARBA" id="ARBA00022737"/>
    </source>
</evidence>
<evidence type="ECO:0000313" key="7">
    <source>
        <dbReference type="Proteomes" id="UP001054889"/>
    </source>
</evidence>
<comment type="caution">
    <text evidence="6">The sequence shown here is derived from an EMBL/GenBank/DDBJ whole genome shotgun (WGS) entry which is preliminary data.</text>
</comment>
<sequence>MRSGGCAVQQALSAEAAAVVRQAVALARRRGHAQVTPLHVASAMLSPSPPGAGSGPLRAACLRSHSHPLQCKALELCFNVALNRLPAAAAAVMFHAGGHAGRLNNAKVVDDDTMRVLDHMTGSGGSRTTTTTNKRRCAVVVVGESAATAEAVVKAVMDRVSKGELHPKHERLKNLQFVPLRAASFRTMAREEVGAAAGDLTALVRQGCAAGKGVVLVVEDLGFAADAWAAASERRRKNGATNCYCPVEHGVMEVSGLVAAAAGGLDRFWMLGFGNNQAYMRCRAGQPSLAAVWELHPVVVPDGSGVALSLSSSTSSEAQQQACQERSRRTGWPFINGAETDGNGSDLVVARADVATPRPDFPQWLRGHQGSDHYGPESCTTSLQLQEHNRSCNGSAAHHPTSELTLSFSSLAATTNSPTPSSTPCFANNCNTNLTVSCKPWQFMPVQPWLNHRYDDPMAKSYDHQTLPANPSPESYSVSNSSESAGAAVQPKFTELTAENLKVLCNTLENHLPYYKDMAADIASAVLQCRSGMTRRRRKMWHNTEKPSVATWLLFQGRDSDGKKAVAQELARLVFGSYASFTSISLSNYTPLQSKSSSGEVVLKRQRSLDNNEYGFAQRLYDAILENPHQVIKIDGVDQLECESEIGVTNAIRNGRIVGCNGDEASLEDAIVILSCEALDSRSSDSSPWFKQRAIDNEGDEGNVMNMKKGTEPSSFVFDLNACVDDGEGDASDILNLVDGVFLFQLT</sequence>
<feature type="compositionally biased region" description="Low complexity" evidence="4">
    <location>
        <begin position="472"/>
        <end position="483"/>
    </location>
</feature>
<accession>A0AAV5F028</accession>
<reference evidence="6" key="2">
    <citation type="submission" date="2021-12" db="EMBL/GenBank/DDBJ databases">
        <title>Resequencing data analysis of finger millet.</title>
        <authorList>
            <person name="Hatakeyama M."/>
            <person name="Aluri S."/>
            <person name="Balachadran M.T."/>
            <person name="Sivarajan S.R."/>
            <person name="Poveda L."/>
            <person name="Shimizu-Inatsugi R."/>
            <person name="Schlapbach R."/>
            <person name="Sreeman S.M."/>
            <person name="Shimizu K.K."/>
        </authorList>
    </citation>
    <scope>NUCLEOTIDE SEQUENCE</scope>
</reference>
<comment type="similarity">
    <text evidence="1">Belongs to the ClpA/ClpB family.</text>
</comment>
<feature type="region of interest" description="Disordered" evidence="4">
    <location>
        <begin position="461"/>
        <end position="483"/>
    </location>
</feature>
<reference evidence="6" key="1">
    <citation type="journal article" date="2018" name="DNA Res.">
        <title>Multiple hybrid de novo genome assembly of finger millet, an orphan allotetraploid crop.</title>
        <authorList>
            <person name="Hatakeyama M."/>
            <person name="Aluri S."/>
            <person name="Balachadran M.T."/>
            <person name="Sivarajan S.R."/>
            <person name="Patrignani A."/>
            <person name="Gruter S."/>
            <person name="Poveda L."/>
            <person name="Shimizu-Inatsugi R."/>
            <person name="Baeten J."/>
            <person name="Francoijs K.J."/>
            <person name="Nataraja K.N."/>
            <person name="Reddy Y.A.N."/>
            <person name="Phadnis S."/>
            <person name="Ravikumar R.L."/>
            <person name="Schlapbach R."/>
            <person name="Sreeman S.M."/>
            <person name="Shimizu K.K."/>
        </authorList>
    </citation>
    <scope>NUCLEOTIDE SEQUENCE</scope>
</reference>
<dbReference type="EMBL" id="BQKI01000080">
    <property type="protein sequence ID" value="GJN28265.1"/>
    <property type="molecule type" value="Genomic_DNA"/>
</dbReference>
<dbReference type="InterPro" id="IPR004176">
    <property type="entry name" value="Clp_R_N"/>
</dbReference>
<evidence type="ECO:0000313" key="6">
    <source>
        <dbReference type="EMBL" id="GJN28265.1"/>
    </source>
</evidence>
<dbReference type="Proteomes" id="UP001054889">
    <property type="component" value="Unassembled WGS sequence"/>
</dbReference>
<dbReference type="InterPro" id="IPR058680">
    <property type="entry name" value="NBD_SMAX1-like"/>
</dbReference>
<feature type="region of interest" description="Disordered" evidence="4">
    <location>
        <begin position="317"/>
        <end position="345"/>
    </location>
</feature>
<protein>
    <recommendedName>
        <fullName evidence="5">Clp R domain-containing protein</fullName>
    </recommendedName>
</protein>
<dbReference type="InterPro" id="IPR036628">
    <property type="entry name" value="Clp_N_dom_sf"/>
</dbReference>
<keyword evidence="2 3" id="KW-0677">Repeat</keyword>
<evidence type="ECO:0000256" key="4">
    <source>
        <dbReference type="SAM" id="MobiDB-lite"/>
    </source>
</evidence>
<dbReference type="InterPro" id="IPR027417">
    <property type="entry name" value="P-loop_NTPase"/>
</dbReference>
<dbReference type="InterPro" id="IPR051650">
    <property type="entry name" value="SL_signaling_regulator"/>
</dbReference>
<dbReference type="PANTHER" id="PTHR43572:SF59">
    <property type="entry name" value="PROTEIN SMAX1-LIKE 3"/>
    <property type="match status" value="1"/>
</dbReference>
<name>A0AAV5F028_ELECO</name>
<feature type="region of interest" description="Disordered" evidence="4">
    <location>
        <begin position="360"/>
        <end position="379"/>
    </location>
</feature>
<keyword evidence="7" id="KW-1185">Reference proteome</keyword>
<evidence type="ECO:0000259" key="5">
    <source>
        <dbReference type="PROSITE" id="PS51903"/>
    </source>
</evidence>
<dbReference type="PROSITE" id="PS51903">
    <property type="entry name" value="CLP_R"/>
    <property type="match status" value="1"/>
</dbReference>
<dbReference type="Gene3D" id="1.10.1780.10">
    <property type="entry name" value="Clp, N-terminal domain"/>
    <property type="match status" value="1"/>
</dbReference>
<evidence type="ECO:0000256" key="3">
    <source>
        <dbReference type="PROSITE-ProRule" id="PRU01251"/>
    </source>
</evidence>
<gene>
    <name evidence="6" type="primary">gb16370</name>
    <name evidence="6" type="ORF">PR202_gb16370</name>
</gene>